<comment type="caution">
    <text evidence="4">The sequence shown here is derived from an EMBL/GenBank/DDBJ whole genome shotgun (WGS) entry which is preliminary data.</text>
</comment>
<organism evidence="4 5">
    <name type="scientific">Segatella baroniae F0067</name>
    <dbReference type="NCBI Taxonomy" id="1115809"/>
    <lineage>
        <taxon>Bacteria</taxon>
        <taxon>Pseudomonadati</taxon>
        <taxon>Bacteroidota</taxon>
        <taxon>Bacteroidia</taxon>
        <taxon>Bacteroidales</taxon>
        <taxon>Prevotellaceae</taxon>
        <taxon>Segatella</taxon>
    </lineage>
</organism>
<accession>U2P8G7</accession>
<evidence type="ECO:0000313" key="5">
    <source>
        <dbReference type="Proteomes" id="UP000016648"/>
    </source>
</evidence>
<dbReference type="Pfam" id="PF14237">
    <property type="entry name" value="GYF_2"/>
    <property type="match status" value="1"/>
</dbReference>
<sequence length="301" mass="33408">MKYFIIEDNRQAGPFSIEELKAKGISSETLVWGEGMPNWTPAWQVEELKNLLFNTQPAATPPPFNPQEHADPTAGGRQPNVNQPYQEPLQPQQSKSKRPLGKIIVALLVVIALLFAFTNPSKREHQDTIGDRLNSFVNAKTTDTGDDVFSVGMRLVSRMMTGSIINALSEALEYHNYIFFSKTTVTWNDKEHTVSYGILGKVITLNDDDIARALGRKKLKMLNQTNESEAVDGQKSDDENGTEAPESGESDEATEQIPKKAKDKIVNSIGDMVKKKVAEEADSTTEKGLGKIIDEILELFK</sequence>
<gene>
    <name evidence="4" type="ORF">HMPREF9135_1370</name>
</gene>
<evidence type="ECO:0000313" key="4">
    <source>
        <dbReference type="EMBL" id="ERK40431.1"/>
    </source>
</evidence>
<feature type="region of interest" description="Disordered" evidence="1">
    <location>
        <begin position="55"/>
        <end position="96"/>
    </location>
</feature>
<feature type="domain" description="GYF" evidence="3">
    <location>
        <begin position="3"/>
        <end position="48"/>
    </location>
</feature>
<evidence type="ECO:0000259" key="3">
    <source>
        <dbReference type="Pfam" id="PF14237"/>
    </source>
</evidence>
<dbReference type="RefSeq" id="WP_021588468.1">
    <property type="nucleotide sequence ID" value="NZ_AWEY01000004.1"/>
</dbReference>
<evidence type="ECO:0000256" key="1">
    <source>
        <dbReference type="SAM" id="MobiDB-lite"/>
    </source>
</evidence>
<dbReference type="PATRIC" id="fig|1115809.3.peg.154"/>
<feature type="compositionally biased region" description="Polar residues" evidence="1">
    <location>
        <begin position="79"/>
        <end position="94"/>
    </location>
</feature>
<reference evidence="4 5" key="1">
    <citation type="submission" date="2013-08" db="EMBL/GenBank/DDBJ databases">
        <authorList>
            <person name="Durkin A.S."/>
            <person name="Haft D.R."/>
            <person name="McCorrison J."/>
            <person name="Torralba M."/>
            <person name="Gillis M."/>
            <person name="Haft D.H."/>
            <person name="Methe B."/>
            <person name="Sutton G."/>
            <person name="Nelson K.E."/>
        </authorList>
    </citation>
    <scope>NUCLEOTIDE SEQUENCE [LARGE SCALE GENOMIC DNA]</scope>
    <source>
        <strain evidence="4 5">F0067</strain>
    </source>
</reference>
<keyword evidence="2" id="KW-0472">Membrane</keyword>
<dbReference type="EMBL" id="AWEY01000004">
    <property type="protein sequence ID" value="ERK40431.1"/>
    <property type="molecule type" value="Genomic_DNA"/>
</dbReference>
<proteinExistence type="predicted"/>
<evidence type="ECO:0000256" key="2">
    <source>
        <dbReference type="SAM" id="Phobius"/>
    </source>
</evidence>
<name>U2P8G7_9BACT</name>
<dbReference type="InterPro" id="IPR025640">
    <property type="entry name" value="GYF_2"/>
</dbReference>
<keyword evidence="2" id="KW-1133">Transmembrane helix</keyword>
<protein>
    <submittedName>
        <fullName evidence="4">PF14237 domain protein</fullName>
    </submittedName>
</protein>
<keyword evidence="2" id="KW-0812">Transmembrane</keyword>
<feature type="transmembrane region" description="Helical" evidence="2">
    <location>
        <begin position="100"/>
        <end position="118"/>
    </location>
</feature>
<dbReference type="Proteomes" id="UP000016648">
    <property type="component" value="Unassembled WGS sequence"/>
</dbReference>
<feature type="region of interest" description="Disordered" evidence="1">
    <location>
        <begin position="224"/>
        <end position="263"/>
    </location>
</feature>
<keyword evidence="5" id="KW-1185">Reference proteome</keyword>
<dbReference type="AlphaFoldDB" id="U2P8G7"/>